<name>A0AAD8I5H8_9APIA</name>
<dbReference type="Gene3D" id="3.50.30.30">
    <property type="match status" value="1"/>
</dbReference>
<evidence type="ECO:0000313" key="11">
    <source>
        <dbReference type="EMBL" id="KAK1378950.1"/>
    </source>
</evidence>
<dbReference type="InterPro" id="IPR041469">
    <property type="entry name" value="Subtilisin-like_FN3"/>
</dbReference>
<dbReference type="InterPro" id="IPR034197">
    <property type="entry name" value="Peptidases_S8_3"/>
</dbReference>
<dbReference type="EMBL" id="JAUIZM010000006">
    <property type="protein sequence ID" value="KAK1378950.1"/>
    <property type="molecule type" value="Genomic_DNA"/>
</dbReference>
<dbReference type="Pfam" id="PF17766">
    <property type="entry name" value="fn3_6"/>
    <property type="match status" value="1"/>
</dbReference>
<evidence type="ECO:0000256" key="6">
    <source>
        <dbReference type="PIRSR" id="PIRSR615500-1"/>
    </source>
</evidence>
<dbReference type="InterPro" id="IPR015500">
    <property type="entry name" value="Peptidase_S8_subtilisin-rel"/>
</dbReference>
<protein>
    <submittedName>
        <fullName evidence="11">Subtilisin-like protease SBT3.18</fullName>
    </submittedName>
</protein>
<keyword evidence="4 7" id="KW-0378">Hydrolase</keyword>
<reference evidence="11" key="1">
    <citation type="submission" date="2023-02" db="EMBL/GenBank/DDBJ databases">
        <title>Genome of toxic invasive species Heracleum sosnowskyi carries increased number of genes despite the absence of recent whole-genome duplications.</title>
        <authorList>
            <person name="Schelkunov M."/>
            <person name="Shtratnikova V."/>
            <person name="Makarenko M."/>
            <person name="Klepikova A."/>
            <person name="Omelchenko D."/>
            <person name="Novikova G."/>
            <person name="Obukhova E."/>
            <person name="Bogdanov V."/>
            <person name="Penin A."/>
            <person name="Logacheva M."/>
        </authorList>
    </citation>
    <scope>NUCLEOTIDE SEQUENCE</scope>
    <source>
        <strain evidence="11">Hsosn_3</strain>
        <tissue evidence="11">Leaf</tissue>
    </source>
</reference>
<dbReference type="CDD" id="cd04852">
    <property type="entry name" value="Peptidases_S8_3"/>
    <property type="match status" value="1"/>
</dbReference>
<evidence type="ECO:0000256" key="4">
    <source>
        <dbReference type="ARBA" id="ARBA00022801"/>
    </source>
</evidence>
<sequence>MLFLKGLKNIRMATAFHFYGRLFFLLSLYLVHSASTSVYIVYLGRIRHGNDPLLTSEYHSKLLTSVFDRGEDAKQSMLYSYKHSFSGFSAKLNSTQANSLAEIEGVVSVFKSKTLRLHTTRSWDFMGLSLDYMSPKLLTTPQQSVHGSHDVIVGIFDTGIWPESASFKEEECMKPIPRRWKGRCCTGQQFDPSIHCSKKVIGARYYFKGFEEEYGKLNTSKEYKSVRDYLGHGTHTASTSVGSIVQNASFLGLGQGIARGGNPKARLAVYKVCWNYRHVGKCTEADILAAFDDALCDGVDVISASVGSSPPLFPFFETSADIGSFHAMQKGVSVVFSAGNDGPTPALVQNVSPWSICVAAASIDRNFPTQIVLDHDTLVLMGESLITTPIKAKLARAGDFFESGECKLDNWNGESAEGRVILCFSTAGSDVSSNAEVATWKANASALILVEPPTLQSVDVDIIPTVYLDIIQGTKIIQYLDQSSRRSTVQVQIWPSRTVIKKSPAPTVAYFSSRGPSSITPDILKPDITAPGVTILAAWPIATSPTLFSGDERSVEWNFQSGTSMSCPHVSGVISLIKSLYPDWSPAAVKSAIMTTAYSKDTTHDTILGGGHMKISDPFDIGAGHVNPLKAMDPGLVYDMKTVDYVVYLCSIGYTDDQIGRIVSLSTVNKEFKCRKGDKNTYNINYPSIMVSNLQSTITIKRTVRNVSIKKIGIAIYFVSVVKPHGVEVSVWPTVLIFSYLKDELTYYVTLSPTKKSQDRYDFGEIILSDGFHFVKSPLVVRVNTASSGTMSAHTEDDLAY</sequence>
<reference evidence="11" key="2">
    <citation type="submission" date="2023-05" db="EMBL/GenBank/DDBJ databases">
        <authorList>
            <person name="Schelkunov M.I."/>
        </authorList>
    </citation>
    <scope>NUCLEOTIDE SEQUENCE</scope>
    <source>
        <strain evidence="11">Hsosn_3</strain>
        <tissue evidence="11">Leaf</tissue>
    </source>
</reference>
<dbReference type="FunFam" id="3.30.70.80:FF:000002">
    <property type="entry name" value="Subtilisin-like protease SBT5.3"/>
    <property type="match status" value="1"/>
</dbReference>
<dbReference type="Gene3D" id="3.30.70.80">
    <property type="entry name" value="Peptidase S8 propeptide/proteinase inhibitor I9"/>
    <property type="match status" value="1"/>
</dbReference>
<keyword evidence="12" id="KW-1185">Reference proteome</keyword>
<dbReference type="GO" id="GO:0006508">
    <property type="term" value="P:proteolysis"/>
    <property type="evidence" value="ECO:0007669"/>
    <property type="project" value="UniProtKB-KW"/>
</dbReference>
<dbReference type="PROSITE" id="PS00138">
    <property type="entry name" value="SUBTILASE_SER"/>
    <property type="match status" value="1"/>
</dbReference>
<keyword evidence="5 7" id="KW-0720">Serine protease</keyword>
<evidence type="ECO:0000259" key="8">
    <source>
        <dbReference type="Pfam" id="PF00082"/>
    </source>
</evidence>
<evidence type="ECO:0000256" key="1">
    <source>
        <dbReference type="ARBA" id="ARBA00011073"/>
    </source>
</evidence>
<gene>
    <name evidence="11" type="ORF">POM88_025694</name>
</gene>
<evidence type="ECO:0000256" key="7">
    <source>
        <dbReference type="PROSITE-ProRule" id="PRU01240"/>
    </source>
</evidence>
<comment type="similarity">
    <text evidence="1 7">Belongs to the peptidase S8 family.</text>
</comment>
<dbReference type="FunFam" id="3.40.50.200:FF:000006">
    <property type="entry name" value="Subtilisin-like protease SBT1.5"/>
    <property type="match status" value="1"/>
</dbReference>
<dbReference type="InterPro" id="IPR010259">
    <property type="entry name" value="S8pro/Inhibitor_I9"/>
</dbReference>
<feature type="domain" description="Peptidase S8/S53" evidence="8">
    <location>
        <begin position="149"/>
        <end position="609"/>
    </location>
</feature>
<dbReference type="SUPFAM" id="SSF52743">
    <property type="entry name" value="Subtilisin-like"/>
    <property type="match status" value="1"/>
</dbReference>
<feature type="active site" description="Charge relay system" evidence="6 7">
    <location>
        <position position="157"/>
    </location>
</feature>
<feature type="domain" description="Inhibitor I9" evidence="9">
    <location>
        <begin position="38"/>
        <end position="118"/>
    </location>
</feature>
<organism evidence="11 12">
    <name type="scientific">Heracleum sosnowskyi</name>
    <dbReference type="NCBI Taxonomy" id="360622"/>
    <lineage>
        <taxon>Eukaryota</taxon>
        <taxon>Viridiplantae</taxon>
        <taxon>Streptophyta</taxon>
        <taxon>Embryophyta</taxon>
        <taxon>Tracheophyta</taxon>
        <taxon>Spermatophyta</taxon>
        <taxon>Magnoliopsida</taxon>
        <taxon>eudicotyledons</taxon>
        <taxon>Gunneridae</taxon>
        <taxon>Pentapetalae</taxon>
        <taxon>asterids</taxon>
        <taxon>campanulids</taxon>
        <taxon>Apiales</taxon>
        <taxon>Apiaceae</taxon>
        <taxon>Apioideae</taxon>
        <taxon>apioid superclade</taxon>
        <taxon>Tordylieae</taxon>
        <taxon>Tordyliinae</taxon>
        <taxon>Heracleum</taxon>
    </lineage>
</organism>
<dbReference type="CDD" id="cd02120">
    <property type="entry name" value="PA_subtilisin_like"/>
    <property type="match status" value="1"/>
</dbReference>
<keyword evidence="3" id="KW-0732">Signal</keyword>
<dbReference type="InterPro" id="IPR045051">
    <property type="entry name" value="SBT"/>
</dbReference>
<dbReference type="InterPro" id="IPR036852">
    <property type="entry name" value="Peptidase_S8/S53_dom_sf"/>
</dbReference>
<dbReference type="InterPro" id="IPR023828">
    <property type="entry name" value="Peptidase_S8_Ser-AS"/>
</dbReference>
<evidence type="ECO:0000259" key="10">
    <source>
        <dbReference type="Pfam" id="PF17766"/>
    </source>
</evidence>
<dbReference type="InterPro" id="IPR000209">
    <property type="entry name" value="Peptidase_S8/S53_dom"/>
</dbReference>
<dbReference type="Pfam" id="PF00082">
    <property type="entry name" value="Peptidase_S8"/>
    <property type="match status" value="1"/>
</dbReference>
<dbReference type="Proteomes" id="UP001237642">
    <property type="component" value="Unassembled WGS sequence"/>
</dbReference>
<comment type="caution">
    <text evidence="11">The sequence shown here is derived from an EMBL/GenBank/DDBJ whole genome shotgun (WGS) entry which is preliminary data.</text>
</comment>
<dbReference type="PANTHER" id="PTHR10795">
    <property type="entry name" value="PROPROTEIN CONVERTASE SUBTILISIN/KEXIN"/>
    <property type="match status" value="1"/>
</dbReference>
<evidence type="ECO:0000259" key="9">
    <source>
        <dbReference type="Pfam" id="PF05922"/>
    </source>
</evidence>
<dbReference type="PRINTS" id="PR00723">
    <property type="entry name" value="SUBTILISIN"/>
</dbReference>
<evidence type="ECO:0000256" key="3">
    <source>
        <dbReference type="ARBA" id="ARBA00022729"/>
    </source>
</evidence>
<proteinExistence type="inferred from homology"/>
<dbReference type="GO" id="GO:0004252">
    <property type="term" value="F:serine-type endopeptidase activity"/>
    <property type="evidence" value="ECO:0007669"/>
    <property type="project" value="UniProtKB-UniRule"/>
</dbReference>
<feature type="domain" description="Subtilisin-like protease fibronectin type-III" evidence="10">
    <location>
        <begin position="683"/>
        <end position="781"/>
    </location>
</feature>
<keyword evidence="2 7" id="KW-0645">Protease</keyword>
<evidence type="ECO:0000313" key="12">
    <source>
        <dbReference type="Proteomes" id="UP001237642"/>
    </source>
</evidence>
<feature type="active site" description="Charge relay system" evidence="6 7">
    <location>
        <position position="564"/>
    </location>
</feature>
<dbReference type="AlphaFoldDB" id="A0AAD8I5H8"/>
<dbReference type="PROSITE" id="PS51892">
    <property type="entry name" value="SUBTILASE"/>
    <property type="match status" value="1"/>
</dbReference>
<dbReference type="Gene3D" id="2.60.40.2310">
    <property type="match status" value="1"/>
</dbReference>
<dbReference type="InterPro" id="IPR037045">
    <property type="entry name" value="S8pro/Inhibitor_I9_sf"/>
</dbReference>
<dbReference type="Pfam" id="PF05922">
    <property type="entry name" value="Inhibitor_I9"/>
    <property type="match status" value="1"/>
</dbReference>
<accession>A0AAD8I5H8</accession>
<feature type="active site" description="Charge relay system" evidence="6 7">
    <location>
        <position position="232"/>
    </location>
</feature>
<dbReference type="Gene3D" id="3.40.50.200">
    <property type="entry name" value="Peptidase S8/S53 domain"/>
    <property type="match status" value="1"/>
</dbReference>
<evidence type="ECO:0000256" key="5">
    <source>
        <dbReference type="ARBA" id="ARBA00022825"/>
    </source>
</evidence>
<evidence type="ECO:0000256" key="2">
    <source>
        <dbReference type="ARBA" id="ARBA00022670"/>
    </source>
</evidence>